<keyword evidence="3" id="KW-1185">Reference proteome</keyword>
<evidence type="ECO:0000313" key="3">
    <source>
        <dbReference type="Proteomes" id="UP000004946"/>
    </source>
</evidence>
<dbReference type="PATRIC" id="fig|864564.6.peg.501"/>
<evidence type="ECO:0000313" key="2">
    <source>
        <dbReference type="EMBL" id="EFT84207.1"/>
    </source>
</evidence>
<sequence length="174" mass="19319">MIISATQQFNQQAAGQKSPGILIAIVVLCALIAISALAVILIGGMKRKPVASSDQRRAPKRSTSEWKTRINSVQKDFNRGLLTEKQAYQRLSTLARQFASAKLGKDMTKHTLAEMRQETSVDPKHKGDFDSLRQTIEALYPPEFASDDWNASARSATVEEATKWVSSLVERWGE</sequence>
<keyword evidence="1" id="KW-0812">Transmembrane</keyword>
<comment type="caution">
    <text evidence="2">The sequence shown here is derived from an EMBL/GenBank/DDBJ whole genome shotgun (WGS) entry which is preliminary data.</text>
</comment>
<dbReference type="KEGG" id="pdo:PSDT_0456"/>
<keyword evidence="1" id="KW-0472">Membrane</keyword>
<gene>
    <name evidence="2" type="ORF">HMPREF0620_1212</name>
</gene>
<dbReference type="eggNOG" id="ENOG5031KGE">
    <property type="taxonomic scope" value="Bacteria"/>
</dbReference>
<dbReference type="RefSeq" id="WP_006289823.1">
    <property type="nucleotide sequence ID" value="NZ_AP012333.1"/>
</dbReference>
<name>E6K0D4_PARDN</name>
<proteinExistence type="predicted"/>
<keyword evidence="1" id="KW-1133">Transmembrane helix</keyword>
<accession>E6K0D4</accession>
<evidence type="ECO:0000256" key="1">
    <source>
        <dbReference type="SAM" id="Phobius"/>
    </source>
</evidence>
<dbReference type="Proteomes" id="UP000004946">
    <property type="component" value="Chromosome"/>
</dbReference>
<dbReference type="EMBL" id="AEON01000001">
    <property type="protein sequence ID" value="EFT84207.1"/>
    <property type="molecule type" value="Genomic_DNA"/>
</dbReference>
<organism evidence="2 3">
    <name type="scientific">Parascardovia denticolens DSM 10105 = JCM 12538</name>
    <dbReference type="NCBI Taxonomy" id="864564"/>
    <lineage>
        <taxon>Bacteria</taxon>
        <taxon>Bacillati</taxon>
        <taxon>Actinomycetota</taxon>
        <taxon>Actinomycetes</taxon>
        <taxon>Bifidobacteriales</taxon>
        <taxon>Bifidobacteriaceae</taxon>
        <taxon>Parascardovia</taxon>
    </lineage>
</organism>
<dbReference type="HOGENOM" id="CLU_130886_0_0_11"/>
<reference evidence="2 3" key="1">
    <citation type="submission" date="2010-12" db="EMBL/GenBank/DDBJ databases">
        <authorList>
            <person name="Muzny D."/>
            <person name="Qin X."/>
            <person name="Buhay C."/>
            <person name="Dugan-Rocha S."/>
            <person name="Ding Y."/>
            <person name="Chen G."/>
            <person name="Hawes A."/>
            <person name="Holder M."/>
            <person name="Jhangiani S."/>
            <person name="Johnson A."/>
            <person name="Khan Z."/>
            <person name="Li Z."/>
            <person name="Liu W."/>
            <person name="Liu X."/>
            <person name="Perez L."/>
            <person name="Shen H."/>
            <person name="Wang Q."/>
            <person name="Watt J."/>
            <person name="Xi L."/>
            <person name="Xin Y."/>
            <person name="Zhou J."/>
            <person name="Deng J."/>
            <person name="Jiang H."/>
            <person name="Liu Y."/>
            <person name="Qu J."/>
            <person name="Song X.-Z."/>
            <person name="Zhang L."/>
            <person name="Villasana D."/>
            <person name="Johnson A."/>
            <person name="Liu J."/>
            <person name="Liyanage D."/>
            <person name="Lorensuhewa L."/>
            <person name="Robinson T."/>
            <person name="Song A."/>
            <person name="Song B.-B."/>
            <person name="Dinh H."/>
            <person name="Thornton R."/>
            <person name="Coyle M."/>
            <person name="Francisco L."/>
            <person name="Jackson L."/>
            <person name="Javaid M."/>
            <person name="Korchina V."/>
            <person name="Kovar C."/>
            <person name="Mata R."/>
            <person name="Mathew T."/>
            <person name="Ngo R."/>
            <person name="Nguyen L."/>
            <person name="Nguyen N."/>
            <person name="Okwuonu G."/>
            <person name="Ongeri F."/>
            <person name="Pham C."/>
            <person name="Simmons D."/>
            <person name="Wilczek-Boney K."/>
            <person name="Hale W."/>
            <person name="Jakkamsetti A."/>
            <person name="Pham P."/>
            <person name="Ruth R."/>
            <person name="San Lucas F."/>
            <person name="Warren J."/>
            <person name="Zhang J."/>
            <person name="Zhao Z."/>
            <person name="Zhou C."/>
            <person name="Zhu D."/>
            <person name="Lee S."/>
            <person name="Bess C."/>
            <person name="Blankenburg K."/>
            <person name="Forbes L."/>
            <person name="Fu Q."/>
            <person name="Gubbala S."/>
            <person name="Hirani K."/>
            <person name="Jayaseelan J.C."/>
            <person name="Lara F."/>
            <person name="Munidasa M."/>
            <person name="Palculict T."/>
            <person name="Patil S."/>
            <person name="Pu L.-L."/>
            <person name="Saada N."/>
            <person name="Tang L."/>
            <person name="Weissenberger G."/>
            <person name="Zhu Y."/>
            <person name="Hemphill L."/>
            <person name="Shang Y."/>
            <person name="Youmans B."/>
            <person name="Ayvaz T."/>
            <person name="Ross M."/>
            <person name="Santibanez J."/>
            <person name="Aqrawi P."/>
            <person name="Gross S."/>
            <person name="Joshi V."/>
            <person name="Fowler G."/>
            <person name="Nazareth L."/>
            <person name="Reid J."/>
            <person name="Worley K."/>
            <person name="Petrosino J."/>
            <person name="Highlander S."/>
            <person name="Gibbs R."/>
        </authorList>
    </citation>
    <scope>NUCLEOTIDE SEQUENCE [LARGE SCALE GENOMIC DNA]</scope>
    <source>
        <strain evidence="2 3">DSM 10105</strain>
    </source>
</reference>
<protein>
    <submittedName>
        <fullName evidence="2">Uncharacterized protein</fullName>
    </submittedName>
</protein>
<feature type="transmembrane region" description="Helical" evidence="1">
    <location>
        <begin position="20"/>
        <end position="42"/>
    </location>
</feature>
<dbReference type="AlphaFoldDB" id="E6K0D4"/>